<organism evidence="1">
    <name type="scientific">Utricularia reniformis</name>
    <dbReference type="NCBI Taxonomy" id="192314"/>
    <lineage>
        <taxon>Eukaryota</taxon>
        <taxon>Viridiplantae</taxon>
        <taxon>Streptophyta</taxon>
        <taxon>Embryophyta</taxon>
        <taxon>Tracheophyta</taxon>
        <taxon>Spermatophyta</taxon>
        <taxon>Magnoliopsida</taxon>
        <taxon>eudicotyledons</taxon>
        <taxon>Gunneridae</taxon>
        <taxon>Pentapetalae</taxon>
        <taxon>asterids</taxon>
        <taxon>lamiids</taxon>
        <taxon>Lamiales</taxon>
        <taxon>Lentibulariaceae</taxon>
        <taxon>Utricularia</taxon>
    </lineage>
</organism>
<protein>
    <submittedName>
        <fullName evidence="1">Uncharacterized protein</fullName>
    </submittedName>
</protein>
<gene>
    <name evidence="1" type="ORF">AEK19_MT1371</name>
</gene>
<keyword evidence="1" id="KW-0496">Mitochondrion</keyword>
<name>A0A1Y0AYZ5_9LAMI</name>
<evidence type="ECO:0000313" key="1">
    <source>
        <dbReference type="EMBL" id="ART30375.1"/>
    </source>
</evidence>
<accession>A0A1Y0AYZ5</accession>
<geneLocation type="mitochondrion" evidence="1"/>
<sequence>MSKFLRASLVHICGTRLPGLQRYYRYSQGTAFLTGKRLALRSYFLTNYIVELLSIGRNICLIKKDPCFR</sequence>
<dbReference type="AlphaFoldDB" id="A0A1Y0AYZ5"/>
<reference evidence="1" key="1">
    <citation type="submission" date="2017-03" db="EMBL/GenBank/DDBJ databases">
        <title>The mitochondrial genome of the carnivorous plant Utricularia reniformis (Lentibulariaceae): structure, comparative analysis and evolutionary landmarks.</title>
        <authorList>
            <person name="Silva S.R."/>
            <person name="Alvarenga D.O."/>
            <person name="Michael T.P."/>
            <person name="Miranda V.F.O."/>
            <person name="Varani A.M."/>
        </authorList>
    </citation>
    <scope>NUCLEOTIDE SEQUENCE</scope>
</reference>
<dbReference type="EMBL" id="KY774314">
    <property type="protein sequence ID" value="ART30375.1"/>
    <property type="molecule type" value="Genomic_DNA"/>
</dbReference>
<proteinExistence type="predicted"/>